<name>A0A8S0V115_OLEEU</name>
<dbReference type="AlphaFoldDB" id="A0A8S0V115"/>
<organism evidence="2 3">
    <name type="scientific">Olea europaea subsp. europaea</name>
    <dbReference type="NCBI Taxonomy" id="158383"/>
    <lineage>
        <taxon>Eukaryota</taxon>
        <taxon>Viridiplantae</taxon>
        <taxon>Streptophyta</taxon>
        <taxon>Embryophyta</taxon>
        <taxon>Tracheophyta</taxon>
        <taxon>Spermatophyta</taxon>
        <taxon>Magnoliopsida</taxon>
        <taxon>eudicotyledons</taxon>
        <taxon>Gunneridae</taxon>
        <taxon>Pentapetalae</taxon>
        <taxon>asterids</taxon>
        <taxon>lamiids</taxon>
        <taxon>Lamiales</taxon>
        <taxon>Oleaceae</taxon>
        <taxon>Oleeae</taxon>
        <taxon>Olea</taxon>
    </lineage>
</organism>
<proteinExistence type="predicted"/>
<evidence type="ECO:0000313" key="3">
    <source>
        <dbReference type="Proteomes" id="UP000594638"/>
    </source>
</evidence>
<reference evidence="2 3" key="1">
    <citation type="submission" date="2019-12" db="EMBL/GenBank/DDBJ databases">
        <authorList>
            <person name="Alioto T."/>
            <person name="Alioto T."/>
            <person name="Gomez Garrido J."/>
        </authorList>
    </citation>
    <scope>NUCLEOTIDE SEQUENCE [LARGE SCALE GENOMIC DNA]</scope>
</reference>
<evidence type="ECO:0000256" key="1">
    <source>
        <dbReference type="SAM" id="MobiDB-lite"/>
    </source>
</evidence>
<dbReference type="Gene3D" id="1.20.5.170">
    <property type="match status" value="1"/>
</dbReference>
<gene>
    <name evidence="2" type="ORF">OLEA9_A080702</name>
</gene>
<protein>
    <submittedName>
        <fullName evidence="2">Uncharacterized protein</fullName>
    </submittedName>
</protein>
<dbReference type="Gramene" id="OE9A080702T1">
    <property type="protein sequence ID" value="OE9A080702C1"/>
    <property type="gene ID" value="OE9A080702"/>
</dbReference>
<keyword evidence="3" id="KW-1185">Reference proteome</keyword>
<comment type="caution">
    <text evidence="2">The sequence shown here is derived from an EMBL/GenBank/DDBJ whole genome shotgun (WGS) entry which is preliminary data.</text>
</comment>
<evidence type="ECO:0000313" key="2">
    <source>
        <dbReference type="EMBL" id="CAA3027048.1"/>
    </source>
</evidence>
<dbReference type="EMBL" id="CACTIH010009187">
    <property type="protein sequence ID" value="CAA3027048.1"/>
    <property type="molecule type" value="Genomic_DNA"/>
</dbReference>
<feature type="region of interest" description="Disordered" evidence="1">
    <location>
        <begin position="1"/>
        <end position="22"/>
    </location>
</feature>
<sequence>MDRDIAYGLPGPHQLRPRPEPPRFAGDRHFLEGTELAENGVSGGSVGVMVRTVTDHQWSVTATGPYCPDQSGHTDSDFGPVRKEIGVLRRDFTTDVVALRDEIGVLRRDIGDLHTEVAALRGDVAGVRGNAGETGVPRDWWATAGEIDEFFGSVPEAEREGVEVGQEEPEEAGMLGMEVGPEVPEEAEIEGVEGGTGVAEEVFEVMRMQEQTRLAELAAEKANFKAIHAHGDIASV</sequence>
<accession>A0A8S0V115</accession>
<dbReference type="Proteomes" id="UP000594638">
    <property type="component" value="Unassembled WGS sequence"/>
</dbReference>